<proteinExistence type="predicted"/>
<sequence length="280" mass="31429">MGEAWFMAPEREMYPQLLGDIATLPDDAVMQPLEEIASGSSNFGLLAEWVEWFHYLLPQLIVRRWKPTYFQPAERLFTAFMNQHPDVEGTLPYPEFYDDALHTLGRYIMSPIFWPDGELDFANCLSKWTGPSGVAGWWRAGNLISASLFFSAKYLAASNVEAWFRSVIGISDRHWQLQVITWLTGANPILTGEINQPAELPENGPFDVGWDWSHAVKGSDVGGSFLPLDNRRAIVEVAHDMKVGALFEDVWTDPTMSAIAAEAAGLPEAFLQRYQINNGS</sequence>
<accession>A0A2W4Z4J3</accession>
<evidence type="ECO:0000313" key="2">
    <source>
        <dbReference type="Proteomes" id="UP000248614"/>
    </source>
</evidence>
<organism evidence="1 2">
    <name type="scientific">Sphingomonas hengshuiensis</name>
    <dbReference type="NCBI Taxonomy" id="1609977"/>
    <lineage>
        <taxon>Bacteria</taxon>
        <taxon>Pseudomonadati</taxon>
        <taxon>Pseudomonadota</taxon>
        <taxon>Alphaproteobacteria</taxon>
        <taxon>Sphingomonadales</taxon>
        <taxon>Sphingomonadaceae</taxon>
        <taxon>Sphingomonas</taxon>
    </lineage>
</organism>
<name>A0A2W4Z4J3_9SPHN</name>
<dbReference type="Proteomes" id="UP000248614">
    <property type="component" value="Unassembled WGS sequence"/>
</dbReference>
<dbReference type="EMBL" id="QFNF01000022">
    <property type="protein sequence ID" value="PZO77270.1"/>
    <property type="molecule type" value="Genomic_DNA"/>
</dbReference>
<reference evidence="1 2" key="1">
    <citation type="submission" date="2017-08" db="EMBL/GenBank/DDBJ databases">
        <title>Infants hospitalized years apart are colonized by the same room-sourced microbial strains.</title>
        <authorList>
            <person name="Brooks B."/>
            <person name="Olm M.R."/>
            <person name="Firek B.A."/>
            <person name="Baker R."/>
            <person name="Thomas B.C."/>
            <person name="Morowitz M.J."/>
            <person name="Banfield J.F."/>
        </authorList>
    </citation>
    <scope>NUCLEOTIDE SEQUENCE [LARGE SCALE GENOMIC DNA]</scope>
    <source>
        <strain evidence="1">S2_018_000_R3_110</strain>
    </source>
</reference>
<protein>
    <submittedName>
        <fullName evidence="1">Uncharacterized protein</fullName>
    </submittedName>
</protein>
<dbReference type="AlphaFoldDB" id="A0A2W4Z4J3"/>
<gene>
    <name evidence="1" type="ORF">DI632_09540</name>
</gene>
<comment type="caution">
    <text evidence="1">The sequence shown here is derived from an EMBL/GenBank/DDBJ whole genome shotgun (WGS) entry which is preliminary data.</text>
</comment>
<evidence type="ECO:0000313" key="1">
    <source>
        <dbReference type="EMBL" id="PZO77270.1"/>
    </source>
</evidence>